<reference evidence="1 2" key="1">
    <citation type="journal article" date="2021" name="Elife">
        <title>Chloroplast acquisition without the gene transfer in kleptoplastic sea slugs, Plakobranchus ocellatus.</title>
        <authorList>
            <person name="Maeda T."/>
            <person name="Takahashi S."/>
            <person name="Yoshida T."/>
            <person name="Shimamura S."/>
            <person name="Takaki Y."/>
            <person name="Nagai Y."/>
            <person name="Toyoda A."/>
            <person name="Suzuki Y."/>
            <person name="Arimoto A."/>
            <person name="Ishii H."/>
            <person name="Satoh N."/>
            <person name="Nishiyama T."/>
            <person name="Hasebe M."/>
            <person name="Maruyama T."/>
            <person name="Minagawa J."/>
            <person name="Obokata J."/>
            <person name="Shigenobu S."/>
        </authorList>
    </citation>
    <scope>NUCLEOTIDE SEQUENCE [LARGE SCALE GENOMIC DNA]</scope>
</reference>
<proteinExistence type="predicted"/>
<dbReference type="AlphaFoldDB" id="A0AAV3YF69"/>
<dbReference type="EMBL" id="BLXT01001485">
    <property type="protein sequence ID" value="GFN85955.1"/>
    <property type="molecule type" value="Genomic_DNA"/>
</dbReference>
<keyword evidence="2" id="KW-1185">Reference proteome</keyword>
<name>A0AAV3YF69_9GAST</name>
<comment type="caution">
    <text evidence="1">The sequence shown here is derived from an EMBL/GenBank/DDBJ whole genome shotgun (WGS) entry which is preliminary data.</text>
</comment>
<protein>
    <recommendedName>
        <fullName evidence="3">Protein kinase domain-containing protein</fullName>
    </recommendedName>
</protein>
<evidence type="ECO:0008006" key="3">
    <source>
        <dbReference type="Google" id="ProtNLM"/>
    </source>
</evidence>
<evidence type="ECO:0000313" key="2">
    <source>
        <dbReference type="Proteomes" id="UP000735302"/>
    </source>
</evidence>
<gene>
    <name evidence="1" type="ORF">PoB_001246100</name>
</gene>
<sequence length="111" mass="12771">MYNFLHLSPGFLIDLKLFSPVWMDLPSLHDPLQAYDRILWRLRHPNLVLFGWHSDFVLVSQFRTLGQFERPGTVGSDRGLRPVARASAFWSVYGYSTSKGELSEALCKVSR</sequence>
<organism evidence="1 2">
    <name type="scientific">Plakobranchus ocellatus</name>
    <dbReference type="NCBI Taxonomy" id="259542"/>
    <lineage>
        <taxon>Eukaryota</taxon>
        <taxon>Metazoa</taxon>
        <taxon>Spiralia</taxon>
        <taxon>Lophotrochozoa</taxon>
        <taxon>Mollusca</taxon>
        <taxon>Gastropoda</taxon>
        <taxon>Heterobranchia</taxon>
        <taxon>Euthyneura</taxon>
        <taxon>Panpulmonata</taxon>
        <taxon>Sacoglossa</taxon>
        <taxon>Placobranchoidea</taxon>
        <taxon>Plakobranchidae</taxon>
        <taxon>Plakobranchus</taxon>
    </lineage>
</organism>
<evidence type="ECO:0000313" key="1">
    <source>
        <dbReference type="EMBL" id="GFN85955.1"/>
    </source>
</evidence>
<dbReference type="Proteomes" id="UP000735302">
    <property type="component" value="Unassembled WGS sequence"/>
</dbReference>
<accession>A0AAV3YF69</accession>